<dbReference type="Gene3D" id="3.40.50.2300">
    <property type="match status" value="2"/>
</dbReference>
<feature type="domain" description="Response regulatory" evidence="14">
    <location>
        <begin position="419"/>
        <end position="532"/>
    </location>
</feature>
<dbReference type="PRINTS" id="PR00344">
    <property type="entry name" value="BCTRLSENSOR"/>
</dbReference>
<dbReference type="CDD" id="cd17546">
    <property type="entry name" value="REC_hyHK_CKI1_RcsC-like"/>
    <property type="match status" value="1"/>
</dbReference>
<feature type="domain" description="Response regulatory" evidence="14">
    <location>
        <begin position="567"/>
        <end position="687"/>
    </location>
</feature>
<feature type="compositionally biased region" description="Low complexity" evidence="12">
    <location>
        <begin position="535"/>
        <end position="544"/>
    </location>
</feature>
<evidence type="ECO:0000256" key="2">
    <source>
        <dbReference type="ARBA" id="ARBA00012438"/>
    </source>
</evidence>
<evidence type="ECO:0000259" key="15">
    <source>
        <dbReference type="PROSITE" id="PS50112"/>
    </source>
</evidence>
<feature type="modified residue" description="4-aspartylphosphate" evidence="11">
    <location>
        <position position="617"/>
    </location>
</feature>
<dbReference type="InterPro" id="IPR004358">
    <property type="entry name" value="Sig_transdc_His_kin-like_C"/>
</dbReference>
<keyword evidence="7" id="KW-0067">ATP-binding</keyword>
<reference evidence="16" key="1">
    <citation type="journal article" date="2022" name="Biotechnol. Bioprocess Eng.">
        <title>Pan-genome Analysis Reveals Comparative Genomic Features of Central Metabolic Pathways in Methylorubrum extorquens.</title>
        <authorList>
            <person name="Lee G.M."/>
            <person name="Scott-Nevros Z.K."/>
            <person name="Lee S.-M."/>
            <person name="Kim D."/>
        </authorList>
    </citation>
    <scope>NUCLEOTIDE SEQUENCE</scope>
    <source>
        <strain evidence="16">ATCC 55366</strain>
    </source>
</reference>
<dbReference type="Pfam" id="PF00512">
    <property type="entry name" value="HisKA"/>
    <property type="match status" value="1"/>
</dbReference>
<dbReference type="Pfam" id="PF00072">
    <property type="entry name" value="Response_reg"/>
    <property type="match status" value="1"/>
</dbReference>
<dbReference type="SMART" id="SM00091">
    <property type="entry name" value="PAS"/>
    <property type="match status" value="1"/>
</dbReference>
<feature type="region of interest" description="Disordered" evidence="12">
    <location>
        <begin position="531"/>
        <end position="563"/>
    </location>
</feature>
<evidence type="ECO:0000256" key="9">
    <source>
        <dbReference type="ARBA" id="ARBA00064003"/>
    </source>
</evidence>
<evidence type="ECO:0000313" key="17">
    <source>
        <dbReference type="Proteomes" id="UP001223720"/>
    </source>
</evidence>
<dbReference type="SMART" id="SM00388">
    <property type="entry name" value="HisKA"/>
    <property type="match status" value="1"/>
</dbReference>
<dbReference type="FunFam" id="3.30.565.10:FF:000010">
    <property type="entry name" value="Sensor histidine kinase RcsC"/>
    <property type="match status" value="1"/>
</dbReference>
<dbReference type="GO" id="GO:0000155">
    <property type="term" value="F:phosphorelay sensor kinase activity"/>
    <property type="evidence" value="ECO:0007669"/>
    <property type="project" value="InterPro"/>
</dbReference>
<dbReference type="InterPro" id="IPR036890">
    <property type="entry name" value="HATPase_C_sf"/>
</dbReference>
<dbReference type="InterPro" id="IPR000014">
    <property type="entry name" value="PAS"/>
</dbReference>
<feature type="compositionally biased region" description="Low complexity" evidence="12">
    <location>
        <begin position="552"/>
        <end position="563"/>
    </location>
</feature>
<dbReference type="InterPro" id="IPR005467">
    <property type="entry name" value="His_kinase_dom"/>
</dbReference>
<evidence type="ECO:0000256" key="4">
    <source>
        <dbReference type="ARBA" id="ARBA00022679"/>
    </source>
</evidence>
<organism evidence="16 17">
    <name type="scientific">Methylorubrum extorquens</name>
    <name type="common">Methylobacterium dichloromethanicum</name>
    <name type="synonym">Methylobacterium extorquens</name>
    <dbReference type="NCBI Taxonomy" id="408"/>
    <lineage>
        <taxon>Bacteria</taxon>
        <taxon>Pseudomonadati</taxon>
        <taxon>Pseudomonadota</taxon>
        <taxon>Alphaproteobacteria</taxon>
        <taxon>Hyphomicrobiales</taxon>
        <taxon>Methylobacteriaceae</taxon>
        <taxon>Methylorubrum</taxon>
    </lineage>
</organism>
<dbReference type="SUPFAM" id="SSF47384">
    <property type="entry name" value="Homodimeric domain of signal transducing histidine kinase"/>
    <property type="match status" value="1"/>
</dbReference>
<comment type="catalytic activity">
    <reaction evidence="1">
        <text>ATP + protein L-histidine = ADP + protein N-phospho-L-histidine.</text>
        <dbReference type="EC" id="2.7.13.3"/>
    </reaction>
</comment>
<dbReference type="Pfam" id="PF02518">
    <property type="entry name" value="HATPase_c"/>
    <property type="match status" value="1"/>
</dbReference>
<keyword evidence="3 11" id="KW-0597">Phosphoprotein</keyword>
<dbReference type="PROSITE" id="PS50110">
    <property type="entry name" value="RESPONSE_REGULATORY"/>
    <property type="match status" value="2"/>
</dbReference>
<dbReference type="InterPro" id="IPR011006">
    <property type="entry name" value="CheY-like_superfamily"/>
</dbReference>
<keyword evidence="4" id="KW-0808">Transferase</keyword>
<dbReference type="PROSITE" id="PS50112">
    <property type="entry name" value="PAS"/>
    <property type="match status" value="1"/>
</dbReference>
<dbReference type="InterPro" id="IPR013767">
    <property type="entry name" value="PAS_fold"/>
</dbReference>
<evidence type="ECO:0000256" key="12">
    <source>
        <dbReference type="SAM" id="MobiDB-lite"/>
    </source>
</evidence>
<evidence type="ECO:0000256" key="3">
    <source>
        <dbReference type="ARBA" id="ARBA00022553"/>
    </source>
</evidence>
<dbReference type="SMART" id="SM00448">
    <property type="entry name" value="REC"/>
    <property type="match status" value="2"/>
</dbReference>
<dbReference type="SUPFAM" id="SSF55874">
    <property type="entry name" value="ATPase domain of HSP90 chaperone/DNA topoisomerase II/histidine kinase"/>
    <property type="match status" value="1"/>
</dbReference>
<dbReference type="SUPFAM" id="SSF55785">
    <property type="entry name" value="PYP-like sensor domain (PAS domain)"/>
    <property type="match status" value="1"/>
</dbReference>
<dbReference type="CDD" id="cd00130">
    <property type="entry name" value="PAS"/>
    <property type="match status" value="1"/>
</dbReference>
<evidence type="ECO:0000256" key="5">
    <source>
        <dbReference type="ARBA" id="ARBA00022741"/>
    </source>
</evidence>
<proteinExistence type="predicted"/>
<feature type="domain" description="Histidine kinase" evidence="13">
    <location>
        <begin position="184"/>
        <end position="398"/>
    </location>
</feature>
<name>A0AAX3WFP3_METEX</name>
<gene>
    <name evidence="16" type="ORF">KEC54_25480</name>
</gene>
<keyword evidence="5" id="KW-0547">Nucleotide-binding</keyword>
<dbReference type="PANTHER" id="PTHR45339">
    <property type="entry name" value="HYBRID SIGNAL TRANSDUCTION HISTIDINE KINASE J"/>
    <property type="match status" value="1"/>
</dbReference>
<dbReference type="SMART" id="SM00387">
    <property type="entry name" value="HATPase_c"/>
    <property type="match status" value="1"/>
</dbReference>
<feature type="modified residue" description="4-aspartylphosphate" evidence="11">
    <location>
        <position position="468"/>
    </location>
</feature>
<dbReference type="NCBIfam" id="TIGR00229">
    <property type="entry name" value="sensory_box"/>
    <property type="match status" value="1"/>
</dbReference>
<accession>A0AAX3WFP3</accession>
<evidence type="ECO:0000256" key="8">
    <source>
        <dbReference type="ARBA" id="ARBA00023012"/>
    </source>
</evidence>
<dbReference type="Gene3D" id="1.10.287.130">
    <property type="match status" value="1"/>
</dbReference>
<dbReference type="EMBL" id="CP073633">
    <property type="protein sequence ID" value="WHQ69636.1"/>
    <property type="molecule type" value="Genomic_DNA"/>
</dbReference>
<evidence type="ECO:0000256" key="6">
    <source>
        <dbReference type="ARBA" id="ARBA00022777"/>
    </source>
</evidence>
<dbReference type="InterPro" id="IPR003661">
    <property type="entry name" value="HisK_dim/P_dom"/>
</dbReference>
<dbReference type="SUPFAM" id="SSF52172">
    <property type="entry name" value="CheY-like"/>
    <property type="match status" value="2"/>
</dbReference>
<evidence type="ECO:0000313" key="16">
    <source>
        <dbReference type="EMBL" id="WHQ69636.1"/>
    </source>
</evidence>
<dbReference type="Gene3D" id="3.30.450.20">
    <property type="entry name" value="PAS domain"/>
    <property type="match status" value="1"/>
</dbReference>
<comment type="subunit">
    <text evidence="9">At low DSF concentrations, interacts with RpfF.</text>
</comment>
<dbReference type="InterPro" id="IPR036097">
    <property type="entry name" value="HisK_dim/P_sf"/>
</dbReference>
<dbReference type="Gene3D" id="3.30.565.10">
    <property type="entry name" value="Histidine kinase-like ATPase, C-terminal domain"/>
    <property type="match status" value="1"/>
</dbReference>
<dbReference type="InterPro" id="IPR001789">
    <property type="entry name" value="Sig_transdc_resp-reg_receiver"/>
</dbReference>
<sequence>MTLAVSVMGLSIAAAMLALILVSLRRREPVVPESDMTEALQDRLWQIAESEERYRVLVEATTEAVVQRDGQGRITFASAGFAALLGMKPLELIGSTLSPQVIERGASEQRADGVRVVEERLVPVDGLPRWFSFIEMPVSGSVDGPNWLRAGQDVTERVEAARVLDEAKSRAEAANVAKSRFLATVSHELRTPLNGILGMADLLLDTRLDPEQRTYVEAFRTSGKALLGLVDGILDFSRIEAGRLDLAAEPFDVAALVEGVVELLAPRAQDKGLEIALDIADDLAALRVGDADRVRQILVNLAGNAIKFTQTGGVGVSLARSGEGLVLTVEDTGPGIPEERIPILFEEFEQGDDSASHEGTGLGLAITRRLVERMNGTIEARSTVGRGSTFRVVLPLPAAEGAMSPETPSPETPSLAPRKVLIVAASPYQAPFLARRLSRSGAAAVVVNSAEAALDALSGVAFDALIADRSLGDAAVRRLAAEAARCGVRCSLILLSPFDRREFGAPNAAGFDSYLIKPVRARSLFDRLLEPRPAPARSPADATAQPGPRQPAPAKTAPAKTAAPGRRVLLAEDNPINALLATKALERLGAQVIHARDGLEALAAAEGQGPFDLALIDIRMPGLDGLETARRIRAREAETGATPLHLVALTANTGREDVDAASAAGFDGFLPKPLNLRALPALLDRRQEEAA</sequence>
<dbReference type="AlphaFoldDB" id="A0AAX3WFP3"/>
<evidence type="ECO:0000259" key="13">
    <source>
        <dbReference type="PROSITE" id="PS50109"/>
    </source>
</evidence>
<dbReference type="GO" id="GO:0006355">
    <property type="term" value="P:regulation of DNA-templated transcription"/>
    <property type="evidence" value="ECO:0007669"/>
    <property type="project" value="InterPro"/>
</dbReference>
<dbReference type="CDD" id="cd00082">
    <property type="entry name" value="HisKA"/>
    <property type="match status" value="1"/>
</dbReference>
<evidence type="ECO:0000256" key="11">
    <source>
        <dbReference type="PROSITE-ProRule" id="PRU00169"/>
    </source>
</evidence>
<evidence type="ECO:0000259" key="14">
    <source>
        <dbReference type="PROSITE" id="PS50110"/>
    </source>
</evidence>
<dbReference type="InterPro" id="IPR003594">
    <property type="entry name" value="HATPase_dom"/>
</dbReference>
<dbReference type="FunFam" id="1.10.287.130:FF:000002">
    <property type="entry name" value="Two-component osmosensing histidine kinase"/>
    <property type="match status" value="1"/>
</dbReference>
<dbReference type="PANTHER" id="PTHR45339:SF1">
    <property type="entry name" value="HYBRID SIGNAL TRANSDUCTION HISTIDINE KINASE J"/>
    <property type="match status" value="1"/>
</dbReference>
<dbReference type="PROSITE" id="PS50109">
    <property type="entry name" value="HIS_KIN"/>
    <property type="match status" value="1"/>
</dbReference>
<evidence type="ECO:0000256" key="1">
    <source>
        <dbReference type="ARBA" id="ARBA00000085"/>
    </source>
</evidence>
<feature type="domain" description="PAS" evidence="15">
    <location>
        <begin position="50"/>
        <end position="97"/>
    </location>
</feature>
<dbReference type="Pfam" id="PF00989">
    <property type="entry name" value="PAS"/>
    <property type="match status" value="1"/>
</dbReference>
<protein>
    <recommendedName>
        <fullName evidence="10">Sensory/regulatory protein RpfC</fullName>
        <ecNumber evidence="2">2.7.13.3</ecNumber>
    </recommendedName>
</protein>
<dbReference type="InterPro" id="IPR035965">
    <property type="entry name" value="PAS-like_dom_sf"/>
</dbReference>
<evidence type="ECO:0000256" key="7">
    <source>
        <dbReference type="ARBA" id="ARBA00022840"/>
    </source>
</evidence>
<dbReference type="GO" id="GO:0005524">
    <property type="term" value="F:ATP binding"/>
    <property type="evidence" value="ECO:0007669"/>
    <property type="project" value="UniProtKB-KW"/>
</dbReference>
<dbReference type="EC" id="2.7.13.3" evidence="2"/>
<dbReference type="Proteomes" id="UP001223720">
    <property type="component" value="Chromosome"/>
</dbReference>
<dbReference type="CDD" id="cd16922">
    <property type="entry name" value="HATPase_EvgS-ArcB-TorS-like"/>
    <property type="match status" value="1"/>
</dbReference>
<evidence type="ECO:0000256" key="10">
    <source>
        <dbReference type="ARBA" id="ARBA00068150"/>
    </source>
</evidence>
<keyword evidence="6" id="KW-0418">Kinase</keyword>
<dbReference type="RefSeq" id="WP_283535523.1">
    <property type="nucleotide sequence ID" value="NZ_CP073633.1"/>
</dbReference>
<keyword evidence="8" id="KW-0902">Two-component regulatory system</keyword>